<keyword evidence="1 2" id="KW-0732">Signal</keyword>
<accession>A0A6P1Y1X8</accession>
<evidence type="ECO:0000256" key="1">
    <source>
        <dbReference type="ARBA" id="ARBA00022729"/>
    </source>
</evidence>
<feature type="chain" id="PRO_5026854209" evidence="2">
    <location>
        <begin position="26"/>
        <end position="344"/>
    </location>
</feature>
<evidence type="ECO:0000313" key="4">
    <source>
        <dbReference type="Proteomes" id="UP000464374"/>
    </source>
</evidence>
<dbReference type="KEGG" id="trz:GWP43_10510"/>
<proteinExistence type="predicted"/>
<evidence type="ECO:0000256" key="2">
    <source>
        <dbReference type="SAM" id="SignalP"/>
    </source>
</evidence>
<dbReference type="GO" id="GO:0030975">
    <property type="term" value="F:thiamine binding"/>
    <property type="evidence" value="ECO:0007669"/>
    <property type="project" value="TreeGrafter"/>
</dbReference>
<dbReference type="GO" id="GO:0015888">
    <property type="term" value="P:thiamine transport"/>
    <property type="evidence" value="ECO:0007669"/>
    <property type="project" value="TreeGrafter"/>
</dbReference>
<dbReference type="PANTHER" id="PTHR30006:SF2">
    <property type="entry name" value="ABC TRANSPORTER SUBSTRATE-BINDING PROTEIN"/>
    <property type="match status" value="1"/>
</dbReference>
<dbReference type="GO" id="GO:0030288">
    <property type="term" value="C:outer membrane-bounded periplasmic space"/>
    <property type="evidence" value="ECO:0007669"/>
    <property type="project" value="TreeGrafter"/>
</dbReference>
<dbReference type="InterPro" id="IPR026045">
    <property type="entry name" value="Ferric-bd"/>
</dbReference>
<dbReference type="SUPFAM" id="SSF53850">
    <property type="entry name" value="Periplasmic binding protein-like II"/>
    <property type="match status" value="1"/>
</dbReference>
<dbReference type="CDD" id="cd13544">
    <property type="entry name" value="PBP2_Fbp_like_1"/>
    <property type="match status" value="1"/>
</dbReference>
<dbReference type="RefSeq" id="WP_162664114.1">
    <property type="nucleotide sequence ID" value="NZ_CP048020.1"/>
</dbReference>
<dbReference type="EMBL" id="CP048020">
    <property type="protein sequence ID" value="QHX43807.1"/>
    <property type="molecule type" value="Genomic_DNA"/>
</dbReference>
<dbReference type="PIRSF" id="PIRSF002825">
    <property type="entry name" value="CfbpA"/>
    <property type="match status" value="1"/>
</dbReference>
<dbReference type="GO" id="GO:0030976">
    <property type="term" value="F:thiamine pyrophosphate binding"/>
    <property type="evidence" value="ECO:0007669"/>
    <property type="project" value="TreeGrafter"/>
</dbReference>
<sequence length="344" mass="37622">MKKMCSMMLAAIVAAGMLFAMGGQAEQGNGKPKHLTMYVGYVEEYGMKVAAEFEKATGIHVDFVRMSAGEALSRIRAEKANPKASVWYGGSADSFITAKGEGLLEAYVSPSAAKIAPNFKDAEGYWTGLTVGYLGFICDKRWFEDHPGVAYPESWNDLLKPEFKGQIIVSNPGSASTGYLLLSTMVQMRGEKEGIQYMKALNGQVKQYTKSGEAPSRSAALGECAVGITFLHNGIRLMKQGYTNIHLSVPKDGTSYEVGSVAMIKGAPEAEAAKIFIDWCMTPACLEIGQKYTDSYHFLTNPDAHTPDEAVALRDTKLIKYDFIWSGQNKNRLLEAWNNAIKSK</sequence>
<organism evidence="3 4">
    <name type="scientific">Treponema vincentii</name>
    <dbReference type="NCBI Taxonomy" id="69710"/>
    <lineage>
        <taxon>Bacteria</taxon>
        <taxon>Pseudomonadati</taxon>
        <taxon>Spirochaetota</taxon>
        <taxon>Spirochaetia</taxon>
        <taxon>Spirochaetales</taxon>
        <taxon>Treponemataceae</taxon>
        <taxon>Treponema</taxon>
    </lineage>
</organism>
<feature type="signal peptide" evidence="2">
    <location>
        <begin position="1"/>
        <end position="25"/>
    </location>
</feature>
<reference evidence="3 4" key="1">
    <citation type="submission" date="2020-01" db="EMBL/GenBank/DDBJ databases">
        <title>Complete genome sequence of a human oral phylogroup 1 Treponema sp. strain ATCC 700766, originally isolated from periodontitis dental plaque.</title>
        <authorList>
            <person name="Chan Y."/>
            <person name="Huo Y.-B."/>
            <person name="Yu X.-L."/>
            <person name="Zeng H."/>
            <person name="Leung W.-K."/>
            <person name="Watt R.M."/>
        </authorList>
    </citation>
    <scope>NUCLEOTIDE SEQUENCE [LARGE SCALE GENOMIC DNA]</scope>
    <source>
        <strain evidence="3 4">OMZ 804</strain>
    </source>
</reference>
<gene>
    <name evidence="3" type="ORF">GWP43_10510</name>
</gene>
<dbReference type="Pfam" id="PF13343">
    <property type="entry name" value="SBP_bac_6"/>
    <property type="match status" value="1"/>
</dbReference>
<name>A0A6P1Y1X8_9SPIR</name>
<dbReference type="Gene3D" id="3.40.190.10">
    <property type="entry name" value="Periplasmic binding protein-like II"/>
    <property type="match status" value="2"/>
</dbReference>
<dbReference type="PANTHER" id="PTHR30006">
    <property type="entry name" value="THIAMINE-BINDING PERIPLASMIC PROTEIN-RELATED"/>
    <property type="match status" value="1"/>
</dbReference>
<dbReference type="AlphaFoldDB" id="A0A6P1Y1X8"/>
<protein>
    <submittedName>
        <fullName evidence="3">ABC transporter substrate-binding protein</fullName>
    </submittedName>
</protein>
<evidence type="ECO:0000313" key="3">
    <source>
        <dbReference type="EMBL" id="QHX43807.1"/>
    </source>
</evidence>
<dbReference type="Proteomes" id="UP000464374">
    <property type="component" value="Chromosome"/>
</dbReference>